<evidence type="ECO:0000313" key="3">
    <source>
        <dbReference type="Proteomes" id="UP000550729"/>
    </source>
</evidence>
<feature type="region of interest" description="Disordered" evidence="1">
    <location>
        <begin position="19"/>
        <end position="85"/>
    </location>
</feature>
<proteinExistence type="predicted"/>
<feature type="non-terminal residue" evidence="2">
    <location>
        <position position="1"/>
    </location>
</feature>
<comment type="caution">
    <text evidence="2">The sequence shown here is derived from an EMBL/GenBank/DDBJ whole genome shotgun (WGS) entry which is preliminary data.</text>
</comment>
<reference evidence="2 3" key="1">
    <citation type="submission" date="2020-04" db="EMBL/GenBank/DDBJ databases">
        <title>Gordonia sp. nov. TBRC 11910.</title>
        <authorList>
            <person name="Suriyachadkun C."/>
        </authorList>
    </citation>
    <scope>NUCLEOTIDE SEQUENCE [LARGE SCALE GENOMIC DNA]</scope>
    <source>
        <strain evidence="2 3">TBRC 11910</strain>
    </source>
</reference>
<dbReference type="Proteomes" id="UP000550729">
    <property type="component" value="Unassembled WGS sequence"/>
</dbReference>
<evidence type="ECO:0000256" key="1">
    <source>
        <dbReference type="SAM" id="MobiDB-lite"/>
    </source>
</evidence>
<accession>A0A848L976</accession>
<protein>
    <submittedName>
        <fullName evidence="2">Uncharacterized protein</fullName>
    </submittedName>
</protein>
<gene>
    <name evidence="2" type="ORF">HH308_27750</name>
</gene>
<evidence type="ECO:0000313" key="2">
    <source>
        <dbReference type="EMBL" id="NMO05021.1"/>
    </source>
</evidence>
<organism evidence="2 3">
    <name type="scientific">Gordonia asplenii</name>
    <dbReference type="NCBI Taxonomy" id="2725283"/>
    <lineage>
        <taxon>Bacteria</taxon>
        <taxon>Bacillati</taxon>
        <taxon>Actinomycetota</taxon>
        <taxon>Actinomycetes</taxon>
        <taxon>Mycobacteriales</taxon>
        <taxon>Gordoniaceae</taxon>
        <taxon>Gordonia</taxon>
    </lineage>
</organism>
<name>A0A848L976_9ACTN</name>
<keyword evidence="3" id="KW-1185">Reference proteome</keyword>
<dbReference type="AlphaFoldDB" id="A0A848L976"/>
<dbReference type="RefSeq" id="WP_170197527.1">
    <property type="nucleotide sequence ID" value="NZ_JABBNB010000048.1"/>
</dbReference>
<dbReference type="EMBL" id="JABBNB010000048">
    <property type="protein sequence ID" value="NMO05021.1"/>
    <property type="molecule type" value="Genomic_DNA"/>
</dbReference>
<feature type="compositionally biased region" description="Basic residues" evidence="1">
    <location>
        <begin position="35"/>
        <end position="49"/>
    </location>
</feature>
<sequence>RAGPGLDLFPGLARYTFLPTTPTAAATPPRPRATNSRRHCTLRKHHLRKAERDRNRAARLAHAAHPDPTSIYSRLTPPDDGDPPY</sequence>